<dbReference type="PROSITE" id="PS51257">
    <property type="entry name" value="PROKAR_LIPOPROTEIN"/>
    <property type="match status" value="1"/>
</dbReference>
<dbReference type="Proteomes" id="UP000243413">
    <property type="component" value="Chromosome I"/>
</dbReference>
<feature type="chain" id="PRO_5009253733" description="Lipoprotein" evidence="2">
    <location>
        <begin position="21"/>
        <end position="136"/>
    </location>
</feature>
<dbReference type="Proteomes" id="UP001486808">
    <property type="component" value="Unassembled WGS sequence"/>
</dbReference>
<feature type="region of interest" description="Disordered" evidence="1">
    <location>
        <begin position="111"/>
        <end position="136"/>
    </location>
</feature>
<keyword evidence="6" id="KW-1185">Reference proteome</keyword>
<dbReference type="OrthoDB" id="6883806at2"/>
<evidence type="ECO:0008006" key="7">
    <source>
        <dbReference type="Google" id="ProtNLM"/>
    </source>
</evidence>
<sequence>MIKFNIFLLALVTVLSGCSAQPKYFFIANLENTCSHPIRVNAVDYSNAKKAFIPDQEIASGGNVEVLSQISFSEQMEISIPDTYRLDIKANEQTISLDKQLFIAQLKNSPSTHTGKSGTTWTISDSSLCPQQHAQG</sequence>
<reference evidence="4" key="2">
    <citation type="submission" date="2016-10" db="EMBL/GenBank/DDBJ databases">
        <authorList>
            <person name="de Groot N.N."/>
        </authorList>
    </citation>
    <scope>NUCLEOTIDE SEQUENCE [LARGE SCALE GENOMIC DNA]</scope>
    <source>
        <strain evidence="4">JCM 14963</strain>
    </source>
</reference>
<feature type="signal peptide" evidence="2">
    <location>
        <begin position="1"/>
        <end position="20"/>
    </location>
</feature>
<keyword evidence="2" id="KW-0732">Signal</keyword>
<accession>A0A1H1LUK5</accession>
<proteinExistence type="predicted"/>
<dbReference type="RefSeq" id="WP_092283292.1">
    <property type="nucleotide sequence ID" value="NZ_BAABWD010000001.1"/>
</dbReference>
<name>A0A1H1LUK5_9GAMM</name>
<evidence type="ECO:0000313" key="6">
    <source>
        <dbReference type="Proteomes" id="UP001486808"/>
    </source>
</evidence>
<gene>
    <name evidence="3" type="ORF">NBRC116187_01850</name>
    <name evidence="4" type="ORF">SAMN05216271_0369</name>
</gene>
<evidence type="ECO:0000256" key="1">
    <source>
        <dbReference type="SAM" id="MobiDB-lite"/>
    </source>
</evidence>
<reference evidence="5" key="1">
    <citation type="submission" date="2016-10" db="EMBL/GenBank/DDBJ databases">
        <authorList>
            <person name="Varghese N."/>
            <person name="Submissions S."/>
        </authorList>
    </citation>
    <scope>NUCLEOTIDE SEQUENCE [LARGE SCALE GENOMIC DNA]</scope>
    <source>
        <strain evidence="5">JCM 14963</strain>
    </source>
</reference>
<dbReference type="EMBL" id="LT629763">
    <property type="protein sequence ID" value="SDR78040.1"/>
    <property type="molecule type" value="Genomic_DNA"/>
</dbReference>
<dbReference type="EMBL" id="BAABWD010000001">
    <property type="protein sequence ID" value="GAA6129825.1"/>
    <property type="molecule type" value="Genomic_DNA"/>
</dbReference>
<evidence type="ECO:0000313" key="4">
    <source>
        <dbReference type="EMBL" id="SDR78040.1"/>
    </source>
</evidence>
<evidence type="ECO:0000313" key="5">
    <source>
        <dbReference type="Proteomes" id="UP000243413"/>
    </source>
</evidence>
<protein>
    <recommendedName>
        <fullName evidence="7">Lipoprotein</fullName>
    </recommendedName>
</protein>
<organism evidence="4 5">
    <name type="scientific">Halopseudomonas sabulinigri</name>
    <dbReference type="NCBI Taxonomy" id="472181"/>
    <lineage>
        <taxon>Bacteria</taxon>
        <taxon>Pseudomonadati</taxon>
        <taxon>Pseudomonadota</taxon>
        <taxon>Gammaproteobacteria</taxon>
        <taxon>Pseudomonadales</taxon>
        <taxon>Pseudomonadaceae</taxon>
        <taxon>Halopseudomonas</taxon>
    </lineage>
</organism>
<dbReference type="STRING" id="472181.SAMN05216271_0369"/>
<evidence type="ECO:0000256" key="2">
    <source>
        <dbReference type="SAM" id="SignalP"/>
    </source>
</evidence>
<evidence type="ECO:0000313" key="3">
    <source>
        <dbReference type="EMBL" id="GAA6129825.1"/>
    </source>
</evidence>
<reference evidence="3 6" key="3">
    <citation type="submission" date="2024-04" db="EMBL/GenBank/DDBJ databases">
        <title>Draft genome sequence of Halopseudomonas sabulinigri NBRC 116187.</title>
        <authorList>
            <person name="Miyakawa T."/>
            <person name="Kusuya Y."/>
            <person name="Miura T."/>
        </authorList>
    </citation>
    <scope>NUCLEOTIDE SEQUENCE [LARGE SCALE GENOMIC DNA]</scope>
    <source>
        <strain evidence="3 6">4NH20-0042</strain>
    </source>
</reference>
<dbReference type="AlphaFoldDB" id="A0A1H1LUK5"/>